<comment type="caution">
    <text evidence="3">The sequence shown here is derived from an EMBL/GenBank/DDBJ whole genome shotgun (WGS) entry which is preliminary data.</text>
</comment>
<organism evidence="3">
    <name type="scientific">Candidatus Enterococcus mansonii</name>
    <dbReference type="NCBI Taxonomy" id="1834181"/>
    <lineage>
        <taxon>Bacteria</taxon>
        <taxon>Bacillati</taxon>
        <taxon>Bacillota</taxon>
        <taxon>Bacilli</taxon>
        <taxon>Lactobacillales</taxon>
        <taxon>Enterococcaceae</taxon>
        <taxon>Enterococcus</taxon>
    </lineage>
</organism>
<sequence>MVCYFSEKWKIAHQQNNDKIGAIIHEKCELLAPILILIFLESLYLGIMLRTYNILVYF</sequence>
<reference evidence="3" key="1">
    <citation type="submission" date="2017-05" db="EMBL/GenBank/DDBJ databases">
        <title>The Genome Sequence of Enterococcus sp. 4G2_DIV0659.</title>
        <authorList>
            <consortium name="The Broad Institute Genomics Platform"/>
            <consortium name="The Broad Institute Genomic Center for Infectious Diseases"/>
            <person name="Earl A."/>
            <person name="Manson A."/>
            <person name="Schwartman J."/>
            <person name="Gilmore M."/>
            <person name="Abouelleil A."/>
            <person name="Cao P."/>
            <person name="Chapman S."/>
            <person name="Cusick C."/>
            <person name="Shea T."/>
            <person name="Young S."/>
            <person name="Neafsey D."/>
            <person name="Nusbaum C."/>
            <person name="Birren B."/>
        </authorList>
    </citation>
    <scope>NUCLEOTIDE SEQUENCE [LARGE SCALE GENOMIC DNA]</scope>
    <source>
        <strain evidence="3">4G2_DIV0659</strain>
    </source>
</reference>
<dbReference type="EMBL" id="NGLE01000004">
    <property type="protein sequence ID" value="OTO05917.1"/>
    <property type="molecule type" value="Genomic_DNA"/>
</dbReference>
<keyword evidence="4" id="KW-1185">Reference proteome</keyword>
<dbReference type="EMBL" id="NGLE02000001">
    <property type="protein sequence ID" value="MEI5993274.1"/>
    <property type="molecule type" value="Genomic_DNA"/>
</dbReference>
<feature type="transmembrane region" description="Helical" evidence="1">
    <location>
        <begin position="30"/>
        <end position="49"/>
    </location>
</feature>
<evidence type="ECO:0000313" key="4">
    <source>
        <dbReference type="Proteomes" id="UP000195139"/>
    </source>
</evidence>
<name>A0A242C6N4_9ENTE</name>
<keyword evidence="1" id="KW-0812">Transmembrane</keyword>
<reference evidence="2 4" key="2">
    <citation type="submission" date="2018-07" db="EMBL/GenBank/DDBJ databases">
        <title>The Genome Sequence of Enterococcus sp. DIV0659b.</title>
        <authorList>
            <consortium name="The Broad Institute Genomics Platform"/>
            <consortium name="The Broad Institute Genomic Center for Infectious Diseases"/>
            <person name="Earl A."/>
            <person name="Manson A."/>
            <person name="Schwartman J."/>
            <person name="Gilmore M."/>
            <person name="Abouelleil A."/>
            <person name="Cao P."/>
            <person name="Chapman S."/>
            <person name="Cusick C."/>
            <person name="Shea T."/>
            <person name="Young S."/>
            <person name="Neafsey D."/>
            <person name="Nusbaum C."/>
            <person name="Birren B."/>
        </authorList>
    </citation>
    <scope>NUCLEOTIDE SEQUENCE [LARGE SCALE GENOMIC DNA]</scope>
    <source>
        <strain evidence="2 4">4G2_DIV0659</strain>
    </source>
</reference>
<dbReference type="Proteomes" id="UP000195139">
    <property type="component" value="Unassembled WGS sequence"/>
</dbReference>
<evidence type="ECO:0000256" key="1">
    <source>
        <dbReference type="SAM" id="Phobius"/>
    </source>
</evidence>
<evidence type="ECO:0000313" key="2">
    <source>
        <dbReference type="EMBL" id="MEI5993274.1"/>
    </source>
</evidence>
<keyword evidence="1" id="KW-1133">Transmembrane helix</keyword>
<gene>
    <name evidence="2" type="ORF">A5880_000815</name>
    <name evidence="3" type="ORF">A5880_003092</name>
</gene>
<accession>A0A242C6N4</accession>
<keyword evidence="1" id="KW-0472">Membrane</keyword>
<proteinExistence type="predicted"/>
<evidence type="ECO:0000313" key="3">
    <source>
        <dbReference type="EMBL" id="OTO05917.1"/>
    </source>
</evidence>
<dbReference type="AlphaFoldDB" id="A0A242C6N4"/>
<protein>
    <submittedName>
        <fullName evidence="3">Uncharacterized protein</fullName>
    </submittedName>
</protein>